<protein>
    <submittedName>
        <fullName evidence="1">Uncharacterized protein</fullName>
    </submittedName>
</protein>
<proteinExistence type="predicted"/>
<sequence>MPIPAPNHPCWQRLASGGLVRLKTQHLGTQLMAKRLERSTEPVNVKASELHAFFTKWERMLSAEVKQLLTL</sequence>
<keyword evidence="2" id="KW-1185">Reference proteome</keyword>
<comment type="caution">
    <text evidence="1">The sequence shown here is derived from an EMBL/GenBank/DDBJ whole genome shotgun (WGS) entry which is preliminary data.</text>
</comment>
<evidence type="ECO:0000313" key="2">
    <source>
        <dbReference type="Proteomes" id="UP001226867"/>
    </source>
</evidence>
<reference evidence="1 2" key="1">
    <citation type="submission" date="2023-07" db="EMBL/GenBank/DDBJ databases">
        <title>Sorghum-associated microbial communities from plants grown in Nebraska, USA.</title>
        <authorList>
            <person name="Schachtman D."/>
        </authorList>
    </citation>
    <scope>NUCLEOTIDE SEQUENCE [LARGE SCALE GENOMIC DNA]</scope>
    <source>
        <strain evidence="1 2">DS1607</strain>
    </source>
</reference>
<dbReference type="RefSeq" id="WP_307692658.1">
    <property type="nucleotide sequence ID" value="NZ_JAUSRO010000024.1"/>
</dbReference>
<organism evidence="1 2">
    <name type="scientific">Variovorax ginsengisoli</name>
    <dbReference type="NCBI Taxonomy" id="363844"/>
    <lineage>
        <taxon>Bacteria</taxon>
        <taxon>Pseudomonadati</taxon>
        <taxon>Pseudomonadota</taxon>
        <taxon>Betaproteobacteria</taxon>
        <taxon>Burkholderiales</taxon>
        <taxon>Comamonadaceae</taxon>
        <taxon>Variovorax</taxon>
    </lineage>
</organism>
<evidence type="ECO:0000313" key="1">
    <source>
        <dbReference type="EMBL" id="MDP9902927.1"/>
    </source>
</evidence>
<accession>A0ABT9SHP0</accession>
<dbReference type="Proteomes" id="UP001226867">
    <property type="component" value="Unassembled WGS sequence"/>
</dbReference>
<gene>
    <name evidence="1" type="ORF">J2W36_005208</name>
</gene>
<name>A0ABT9SHP0_9BURK</name>
<dbReference type="EMBL" id="JAUSRO010000024">
    <property type="protein sequence ID" value="MDP9902927.1"/>
    <property type="molecule type" value="Genomic_DNA"/>
</dbReference>